<evidence type="ECO:0000313" key="3">
    <source>
        <dbReference type="EMBL" id="SAL03111.1"/>
    </source>
</evidence>
<evidence type="ECO:0000259" key="2">
    <source>
        <dbReference type="Pfam" id="PF23843"/>
    </source>
</evidence>
<evidence type="ECO:0000256" key="1">
    <source>
        <dbReference type="SAM" id="MobiDB-lite"/>
    </source>
</evidence>
<feature type="compositionally biased region" description="Low complexity" evidence="1">
    <location>
        <begin position="74"/>
        <end position="89"/>
    </location>
</feature>
<organism evidence="3 4">
    <name type="scientific">Caballeronia calidae</name>
    <dbReference type="NCBI Taxonomy" id="1777139"/>
    <lineage>
        <taxon>Bacteria</taxon>
        <taxon>Pseudomonadati</taxon>
        <taxon>Pseudomonadota</taxon>
        <taxon>Betaproteobacteria</taxon>
        <taxon>Burkholderiales</taxon>
        <taxon>Burkholderiaceae</taxon>
        <taxon>Caballeronia</taxon>
    </lineage>
</organism>
<sequence>MKVKVKRALSYANKRYAAGDVLDMSTRDAKLMAAVGRVSMAAEPTPTEEPDMPPPKSSKGKKRSGYKRRDIQAEDANAEAATAEPPQSE</sequence>
<dbReference type="AlphaFoldDB" id="A0A158E888"/>
<dbReference type="Proteomes" id="UP000071859">
    <property type="component" value="Unassembled WGS sequence"/>
</dbReference>
<proteinExistence type="predicted"/>
<evidence type="ECO:0000313" key="4">
    <source>
        <dbReference type="Proteomes" id="UP000071859"/>
    </source>
</evidence>
<dbReference type="RefSeq" id="WP_157697685.1">
    <property type="nucleotide sequence ID" value="NZ_FCOX02000052.1"/>
</dbReference>
<protein>
    <recommendedName>
        <fullName evidence="2">DUF7210 domain-containing protein</fullName>
    </recommendedName>
</protein>
<dbReference type="InterPro" id="IPR055634">
    <property type="entry name" value="DUF7210"/>
</dbReference>
<reference evidence="3" key="1">
    <citation type="submission" date="2016-01" db="EMBL/GenBank/DDBJ databases">
        <authorList>
            <person name="Peeters C."/>
        </authorList>
    </citation>
    <scope>NUCLEOTIDE SEQUENCE</scope>
    <source>
        <strain evidence="3">LMG 29321</strain>
    </source>
</reference>
<gene>
    <name evidence="3" type="ORF">AWB78_06510</name>
</gene>
<feature type="region of interest" description="Disordered" evidence="1">
    <location>
        <begin position="40"/>
        <end position="89"/>
    </location>
</feature>
<name>A0A158E888_9BURK</name>
<dbReference type="EMBL" id="FCOX02000052">
    <property type="protein sequence ID" value="SAL03111.1"/>
    <property type="molecule type" value="Genomic_DNA"/>
</dbReference>
<feature type="domain" description="DUF7210" evidence="2">
    <location>
        <begin position="1"/>
        <end position="34"/>
    </location>
</feature>
<keyword evidence="4" id="KW-1185">Reference proteome</keyword>
<dbReference type="OrthoDB" id="9998319at2"/>
<comment type="caution">
    <text evidence="3">The sequence shown here is derived from an EMBL/GenBank/DDBJ whole genome shotgun (WGS) entry which is preliminary data.</text>
</comment>
<dbReference type="Pfam" id="PF23843">
    <property type="entry name" value="DUF7210"/>
    <property type="match status" value="1"/>
</dbReference>
<accession>A0A158E888</accession>